<comment type="caution">
    <text evidence="2">The sequence shown here is derived from an EMBL/GenBank/DDBJ whole genome shotgun (WGS) entry which is preliminary data.</text>
</comment>
<reference evidence="2" key="1">
    <citation type="journal article" date="2020" name="Stud. Mycol.">
        <title>101 Dothideomycetes genomes: a test case for predicting lifestyles and emergence of pathogens.</title>
        <authorList>
            <person name="Haridas S."/>
            <person name="Albert R."/>
            <person name="Binder M."/>
            <person name="Bloem J."/>
            <person name="Labutti K."/>
            <person name="Salamov A."/>
            <person name="Andreopoulos B."/>
            <person name="Baker S."/>
            <person name="Barry K."/>
            <person name="Bills G."/>
            <person name="Bluhm B."/>
            <person name="Cannon C."/>
            <person name="Castanera R."/>
            <person name="Culley D."/>
            <person name="Daum C."/>
            <person name="Ezra D."/>
            <person name="Gonzalez J."/>
            <person name="Henrissat B."/>
            <person name="Kuo A."/>
            <person name="Liang C."/>
            <person name="Lipzen A."/>
            <person name="Lutzoni F."/>
            <person name="Magnuson J."/>
            <person name="Mondo S."/>
            <person name="Nolan M."/>
            <person name="Ohm R."/>
            <person name="Pangilinan J."/>
            <person name="Park H.-J."/>
            <person name="Ramirez L."/>
            <person name="Alfaro M."/>
            <person name="Sun H."/>
            <person name="Tritt A."/>
            <person name="Yoshinaga Y."/>
            <person name="Zwiers L.-H."/>
            <person name="Turgeon B."/>
            <person name="Goodwin S."/>
            <person name="Spatafora J."/>
            <person name="Crous P."/>
            <person name="Grigoriev I."/>
        </authorList>
    </citation>
    <scope>NUCLEOTIDE SEQUENCE</scope>
    <source>
        <strain evidence="2">ATCC 74209</strain>
    </source>
</reference>
<protein>
    <submittedName>
        <fullName evidence="2">Uncharacterized protein</fullName>
    </submittedName>
</protein>
<organism evidence="2 3">
    <name type="scientific">Delitschia confertaspora ATCC 74209</name>
    <dbReference type="NCBI Taxonomy" id="1513339"/>
    <lineage>
        <taxon>Eukaryota</taxon>
        <taxon>Fungi</taxon>
        <taxon>Dikarya</taxon>
        <taxon>Ascomycota</taxon>
        <taxon>Pezizomycotina</taxon>
        <taxon>Dothideomycetes</taxon>
        <taxon>Pleosporomycetidae</taxon>
        <taxon>Pleosporales</taxon>
        <taxon>Delitschiaceae</taxon>
        <taxon>Delitschia</taxon>
    </lineage>
</organism>
<evidence type="ECO:0000313" key="2">
    <source>
        <dbReference type="EMBL" id="KAF2205354.1"/>
    </source>
</evidence>
<evidence type="ECO:0000256" key="1">
    <source>
        <dbReference type="SAM" id="MobiDB-lite"/>
    </source>
</evidence>
<dbReference type="EMBL" id="ML993857">
    <property type="protein sequence ID" value="KAF2205354.1"/>
    <property type="molecule type" value="Genomic_DNA"/>
</dbReference>
<dbReference type="Proteomes" id="UP000799536">
    <property type="component" value="Unassembled WGS sequence"/>
</dbReference>
<keyword evidence="3" id="KW-1185">Reference proteome</keyword>
<accession>A0A9P4JY50</accession>
<feature type="region of interest" description="Disordered" evidence="1">
    <location>
        <begin position="31"/>
        <end position="59"/>
    </location>
</feature>
<proteinExistence type="predicted"/>
<name>A0A9P4JY50_9PLEO</name>
<evidence type="ECO:0000313" key="3">
    <source>
        <dbReference type="Proteomes" id="UP000799536"/>
    </source>
</evidence>
<sequence>MPTGSVLKSVTTTCSTPEPIEAAVVSCKEWREPGKGGAQQEEAWPAGEGSGRGGGAEAPYVATRGKKRLRGKPTKMPAMFAAVHAPLDSIGPAVFPDRGRDGRVRVCRMRCGHGGGLQGFGQSKDFAGRCPREDRGEYEDVDEGNFGVAGAFTPGQDLGGGVGGVGGLLTPLQSEQVEVMDMVTVAE</sequence>
<gene>
    <name evidence="2" type="ORF">GQ43DRAFT_468217</name>
</gene>
<dbReference type="AlphaFoldDB" id="A0A9P4JY50"/>